<dbReference type="InterPro" id="IPR039739">
    <property type="entry name" value="MAG2/RNF10"/>
</dbReference>
<keyword evidence="2" id="KW-0963">Cytoplasm</keyword>
<feature type="compositionally biased region" description="Basic and acidic residues" evidence="7">
    <location>
        <begin position="525"/>
        <end position="549"/>
    </location>
</feature>
<name>A0A9W7ZQF6_9FUNG</name>
<evidence type="ECO:0000256" key="3">
    <source>
        <dbReference type="ARBA" id="ARBA00022723"/>
    </source>
</evidence>
<evidence type="ECO:0000256" key="7">
    <source>
        <dbReference type="SAM" id="MobiDB-lite"/>
    </source>
</evidence>
<dbReference type="EMBL" id="JANBPT010000726">
    <property type="protein sequence ID" value="KAJ1913800.1"/>
    <property type="molecule type" value="Genomic_DNA"/>
</dbReference>
<gene>
    <name evidence="9" type="ORF">IWQ60_009073</name>
</gene>
<dbReference type="AlphaFoldDB" id="A0A9W7ZQF6"/>
<dbReference type="OrthoDB" id="302966at2759"/>
<keyword evidence="10" id="KW-1185">Reference proteome</keyword>
<dbReference type="InterPro" id="IPR001841">
    <property type="entry name" value="Znf_RING"/>
</dbReference>
<dbReference type="SMART" id="SM00184">
    <property type="entry name" value="RING"/>
    <property type="match status" value="1"/>
</dbReference>
<evidence type="ECO:0000256" key="6">
    <source>
        <dbReference type="PROSITE-ProRule" id="PRU00175"/>
    </source>
</evidence>
<dbReference type="PANTHER" id="PTHR12983">
    <property type="entry name" value="RING FINGER 10 FAMILY MEMBER"/>
    <property type="match status" value="1"/>
</dbReference>
<comment type="caution">
    <text evidence="9">The sequence shown here is derived from an EMBL/GenBank/DDBJ whole genome shotgun (WGS) entry which is preliminary data.</text>
</comment>
<feature type="compositionally biased region" description="Polar residues" evidence="7">
    <location>
        <begin position="814"/>
        <end position="823"/>
    </location>
</feature>
<keyword evidence="5" id="KW-0862">Zinc</keyword>
<evidence type="ECO:0000256" key="1">
    <source>
        <dbReference type="ARBA" id="ARBA00004496"/>
    </source>
</evidence>
<dbReference type="PROSITE" id="PS50089">
    <property type="entry name" value="ZF_RING_2"/>
    <property type="match status" value="1"/>
</dbReference>
<dbReference type="SUPFAM" id="SSF57850">
    <property type="entry name" value="RING/U-box"/>
    <property type="match status" value="1"/>
</dbReference>
<dbReference type="Proteomes" id="UP001150569">
    <property type="component" value="Unassembled WGS sequence"/>
</dbReference>
<dbReference type="PANTHER" id="PTHR12983:SF9">
    <property type="entry name" value="E3 UBIQUITIN-PROTEIN LIGASE RNF10"/>
    <property type="match status" value="1"/>
</dbReference>
<accession>A0A9W7ZQF6</accession>
<feature type="region of interest" description="Disordered" evidence="7">
    <location>
        <begin position="790"/>
        <end position="866"/>
    </location>
</feature>
<feature type="compositionally biased region" description="Polar residues" evidence="7">
    <location>
        <begin position="857"/>
        <end position="866"/>
    </location>
</feature>
<dbReference type="GO" id="GO:0008270">
    <property type="term" value="F:zinc ion binding"/>
    <property type="evidence" value="ECO:0007669"/>
    <property type="project" value="UniProtKB-KW"/>
</dbReference>
<protein>
    <recommendedName>
        <fullName evidence="8">RING-type domain-containing protein</fullName>
    </recommendedName>
</protein>
<dbReference type="InterPro" id="IPR017907">
    <property type="entry name" value="Znf_RING_CS"/>
</dbReference>
<dbReference type="PROSITE" id="PS00518">
    <property type="entry name" value="ZF_RING_1"/>
    <property type="match status" value="1"/>
</dbReference>
<evidence type="ECO:0000256" key="2">
    <source>
        <dbReference type="ARBA" id="ARBA00022490"/>
    </source>
</evidence>
<evidence type="ECO:0000256" key="4">
    <source>
        <dbReference type="ARBA" id="ARBA00022771"/>
    </source>
</evidence>
<dbReference type="Pfam" id="PF00097">
    <property type="entry name" value="zf-C3HC4"/>
    <property type="match status" value="1"/>
</dbReference>
<evidence type="ECO:0000313" key="9">
    <source>
        <dbReference type="EMBL" id="KAJ1913800.1"/>
    </source>
</evidence>
<keyword evidence="3" id="KW-0479">Metal-binding</keyword>
<evidence type="ECO:0000256" key="5">
    <source>
        <dbReference type="ARBA" id="ARBA00022833"/>
    </source>
</evidence>
<feature type="compositionally biased region" description="Low complexity" evidence="7">
    <location>
        <begin position="583"/>
        <end position="592"/>
    </location>
</feature>
<keyword evidence="4 6" id="KW-0863">Zinc-finger</keyword>
<evidence type="ECO:0000259" key="8">
    <source>
        <dbReference type="PROSITE" id="PS50089"/>
    </source>
</evidence>
<dbReference type="GO" id="GO:0045944">
    <property type="term" value="P:positive regulation of transcription by RNA polymerase II"/>
    <property type="evidence" value="ECO:0007669"/>
    <property type="project" value="TreeGrafter"/>
</dbReference>
<feature type="region of interest" description="Disordered" evidence="7">
    <location>
        <begin position="525"/>
        <end position="611"/>
    </location>
</feature>
<dbReference type="Gene3D" id="3.30.40.10">
    <property type="entry name" value="Zinc/RING finger domain, C3HC4 (zinc finger)"/>
    <property type="match status" value="1"/>
</dbReference>
<feature type="region of interest" description="Disordered" evidence="7">
    <location>
        <begin position="1"/>
        <end position="50"/>
    </location>
</feature>
<dbReference type="InterPro" id="IPR013083">
    <property type="entry name" value="Znf_RING/FYVE/PHD"/>
</dbReference>
<dbReference type="GO" id="GO:0005737">
    <property type="term" value="C:cytoplasm"/>
    <property type="evidence" value="ECO:0007669"/>
    <property type="project" value="UniProtKB-SubCell"/>
</dbReference>
<feature type="compositionally biased region" description="Polar residues" evidence="7">
    <location>
        <begin position="24"/>
        <end position="33"/>
    </location>
</feature>
<reference evidence="9" key="1">
    <citation type="submission" date="2022-07" db="EMBL/GenBank/DDBJ databases">
        <title>Phylogenomic reconstructions and comparative analyses of Kickxellomycotina fungi.</title>
        <authorList>
            <person name="Reynolds N.K."/>
            <person name="Stajich J.E."/>
            <person name="Barry K."/>
            <person name="Grigoriev I.V."/>
            <person name="Crous P."/>
            <person name="Smith M.E."/>
        </authorList>
    </citation>
    <scope>NUCLEOTIDE SEQUENCE</scope>
    <source>
        <strain evidence="9">RSA 861</strain>
    </source>
</reference>
<organism evidence="9 10">
    <name type="scientific">Tieghemiomyces parasiticus</name>
    <dbReference type="NCBI Taxonomy" id="78921"/>
    <lineage>
        <taxon>Eukaryota</taxon>
        <taxon>Fungi</taxon>
        <taxon>Fungi incertae sedis</taxon>
        <taxon>Zoopagomycota</taxon>
        <taxon>Kickxellomycotina</taxon>
        <taxon>Dimargaritomycetes</taxon>
        <taxon>Dimargaritales</taxon>
        <taxon>Dimargaritaceae</taxon>
        <taxon>Tieghemiomyces</taxon>
    </lineage>
</organism>
<evidence type="ECO:0000313" key="10">
    <source>
        <dbReference type="Proteomes" id="UP001150569"/>
    </source>
</evidence>
<dbReference type="InterPro" id="IPR018957">
    <property type="entry name" value="Znf_C3HC4_RING-type"/>
</dbReference>
<sequence length="866" mass="94219">MNVNAVAFVPKATKHKPPSGTPIIPNSKSSPSQHGHCPPSSQPAPPRGAAATALPVNGARTASTCDTTVKVAAESPGNGQLAANKTKGGRTAAAARQAQSLNHLLNFSFPTRQPPVSNAELRHRNRRAKVRTIQEPYRKERFINANYRFLLDPHGDYAVQFMDPDVALNWGDIQQVLVSSHQSLTCPICLEPPVAPRVTKCGHVYCMPCILRYLSPFTAVAGDDAPGSGGARRSWKKCPICWDPIYRRDLKCVRVWAVWHPSGGTSRSDPANEVTMRLMQRPADGALAMPYDSSVYLDPAFQRLTAYPQLPWDFVPDALAFSRLVLASGTYLTQELCLNVESLQAARRESEGLGDTVASEVIHLCIDDVTAQIHSLQKGTAEDAQQALGHSESRLRQFVAHATEATAAAERRPTNTEDTDNRFFQADDGQHIYLHPLDWRVVQHEYQTIRRTALPGELSITVEHREETTMTEDLRKRCRYLAHIPLGCDLIFVQIDLRALVSDSCYAHFRPTLEGRVQRRIDKSRRELADQRRREAREATRTGERRHVVPDFSPADFPVGPTHSSPDFAPQPGTGDLRCPTLSGTSSLSSSPRDSESARSLAKPVTGSSATRSFAAAAATPAAMQENTVPANYQYAENDFPSMSALRPNGGRSGLVNARVGANVPPADYLDDDSLHKAHGQLRRGFQDLNLTVDRGESADFDIHRPYGSSSEEVKANSAADLKAEVDTDHHRYYVGGAPFSEDEADDYAAEYAYDYDYDDFLGDSAAEFESRLDFVAGGGGGSGFADGARRNLQKPGTQTMASNGGGGGGAWRKSSSNTSLASLQKKASRGINLGAATTPPARPAGRKGKKARGQVLFSNTGSHRA</sequence>
<comment type="subcellular location">
    <subcellularLocation>
        <location evidence="1">Cytoplasm</location>
    </subcellularLocation>
</comment>
<dbReference type="GO" id="GO:0000976">
    <property type="term" value="F:transcription cis-regulatory region binding"/>
    <property type="evidence" value="ECO:0007669"/>
    <property type="project" value="TreeGrafter"/>
</dbReference>
<dbReference type="CDD" id="cd16536">
    <property type="entry name" value="RING-HC_RNF10"/>
    <property type="match status" value="1"/>
</dbReference>
<feature type="domain" description="RING-type" evidence="8">
    <location>
        <begin position="186"/>
        <end position="241"/>
    </location>
</feature>
<proteinExistence type="predicted"/>